<dbReference type="InterPro" id="IPR029178">
    <property type="entry name" value="Ecm11_C"/>
</dbReference>
<organism evidence="2 3">
    <name type="scientific">Torulaspora globosa</name>
    <dbReference type="NCBI Taxonomy" id="48254"/>
    <lineage>
        <taxon>Eukaryota</taxon>
        <taxon>Fungi</taxon>
        <taxon>Dikarya</taxon>
        <taxon>Ascomycota</taxon>
        <taxon>Saccharomycotina</taxon>
        <taxon>Saccharomycetes</taxon>
        <taxon>Saccharomycetales</taxon>
        <taxon>Saccharomycetaceae</taxon>
        <taxon>Torulaspora</taxon>
    </lineage>
</organism>
<dbReference type="OrthoDB" id="4056678at2759"/>
<sequence>MTLIKSEPNTDSSISLLDGKASGIQKTKELADSRPALGSKKVNVVSGKKESGKDLSKFKFEEFLLNAGGARQSNLGFDKGLIKKEAEIGKNESVSDYSTPVKRTIAVEESTERKKLKKVATQSEVQDIEVVGKPLKTPGPYRPITEMLYESSSKSLNESEAPLFQDLEQESERKFCREAAQWSLDEWISQGQMLLNAHTSLVGQLVRERIELSGKFRAITSVINDRAEALNRQGQLLDEKLKKIENLGKEILDII</sequence>
<evidence type="ECO:0000313" key="2">
    <source>
        <dbReference type="EMBL" id="QLQ78330.1"/>
    </source>
</evidence>
<reference evidence="2 3" key="1">
    <citation type="submission" date="2020-06" db="EMBL/GenBank/DDBJ databases">
        <title>The yeast mating-type switching endonuclease HO is a domesticated member of an unorthodox homing genetic element family.</title>
        <authorList>
            <person name="Coughlan A.Y."/>
            <person name="Lombardi L."/>
            <person name="Braun-Galleani S."/>
            <person name="Martos A.R."/>
            <person name="Galeote V."/>
            <person name="Bigey F."/>
            <person name="Dequin S."/>
            <person name="Byrne K.P."/>
            <person name="Wolfe K.H."/>
        </authorList>
    </citation>
    <scope>NUCLEOTIDE SEQUENCE [LARGE SCALE GENOMIC DNA]</scope>
    <source>
        <strain evidence="2 3">CBS2947</strain>
    </source>
</reference>
<accession>A0A7H9HLX1</accession>
<evidence type="ECO:0000313" key="3">
    <source>
        <dbReference type="Proteomes" id="UP000510647"/>
    </source>
</evidence>
<evidence type="ECO:0000259" key="1">
    <source>
        <dbReference type="Pfam" id="PF15463"/>
    </source>
</evidence>
<proteinExistence type="predicted"/>
<protein>
    <recommendedName>
        <fullName evidence="1">Extracellular mutant protein 11 C-terminal domain-containing protein</fullName>
    </recommendedName>
</protein>
<dbReference type="EMBL" id="CP059267">
    <property type="protein sequence ID" value="QLQ78330.1"/>
    <property type="molecule type" value="Genomic_DNA"/>
</dbReference>
<feature type="domain" description="Extracellular mutant protein 11 C-terminal" evidence="1">
    <location>
        <begin position="152"/>
        <end position="252"/>
    </location>
</feature>
<dbReference type="Proteomes" id="UP000510647">
    <property type="component" value="Chromosome 1"/>
</dbReference>
<name>A0A7H9HLX1_9SACH</name>
<dbReference type="Pfam" id="PF15463">
    <property type="entry name" value="ECM11"/>
    <property type="match status" value="1"/>
</dbReference>
<gene>
    <name evidence="2" type="ORF">HG537_0A05770</name>
</gene>
<dbReference type="AlphaFoldDB" id="A0A7H9HLX1"/>
<keyword evidence="3" id="KW-1185">Reference proteome</keyword>